<sequence>MTTLRSRLSQLTEPDAEAAEQTRDALLSELDLPADWTVAETDVEIAQDGTEDWSLVAFEHRSDREKRASVFLLADSHALQVYVEAADTDHWSEPTRDATEISATLRGHA</sequence>
<feature type="compositionally biased region" description="Polar residues" evidence="1">
    <location>
        <begin position="1"/>
        <end position="12"/>
    </location>
</feature>
<comment type="caution">
    <text evidence="2">The sequence shown here is derived from an EMBL/GenBank/DDBJ whole genome shotgun (WGS) entry which is preliminary data.</text>
</comment>
<dbReference type="PATRIC" id="fig|1227483.3.peg.2895"/>
<gene>
    <name evidence="2" type="ORF">C470_14568</name>
</gene>
<organism evidence="2 3">
    <name type="scientific">Halorubrum distributum JCM 13561</name>
    <dbReference type="NCBI Taxonomy" id="1227483"/>
    <lineage>
        <taxon>Archaea</taxon>
        <taxon>Methanobacteriati</taxon>
        <taxon>Methanobacteriota</taxon>
        <taxon>Stenosarchaea group</taxon>
        <taxon>Halobacteria</taxon>
        <taxon>Halobacteriales</taxon>
        <taxon>Haloferacaceae</taxon>
        <taxon>Halorubrum</taxon>
        <taxon>Halorubrum distributum group</taxon>
    </lineage>
</organism>
<accession>M0NIZ0</accession>
<evidence type="ECO:0000256" key="1">
    <source>
        <dbReference type="SAM" id="MobiDB-lite"/>
    </source>
</evidence>
<reference evidence="2 3" key="1">
    <citation type="journal article" date="2014" name="PLoS Genet.">
        <title>Phylogenetically driven sequencing of extremely halophilic archaea reveals strategies for static and dynamic osmo-response.</title>
        <authorList>
            <person name="Becker E.A."/>
            <person name="Seitzer P.M."/>
            <person name="Tritt A."/>
            <person name="Larsen D."/>
            <person name="Krusor M."/>
            <person name="Yao A.I."/>
            <person name="Wu D."/>
            <person name="Madern D."/>
            <person name="Eisen J.A."/>
            <person name="Darling A.E."/>
            <person name="Facciotti M.T."/>
        </authorList>
    </citation>
    <scope>NUCLEOTIDE SEQUENCE [LARGE SCALE GENOMIC DNA]</scope>
    <source>
        <strain evidence="2 3">JCM 13561</strain>
    </source>
</reference>
<evidence type="ECO:0000313" key="2">
    <source>
        <dbReference type="EMBL" id="EMA57498.1"/>
    </source>
</evidence>
<dbReference type="EMBL" id="AOJF01000057">
    <property type="protein sequence ID" value="EMA57498.1"/>
    <property type="molecule type" value="Genomic_DNA"/>
</dbReference>
<dbReference type="AlphaFoldDB" id="M0NIZ0"/>
<feature type="region of interest" description="Disordered" evidence="1">
    <location>
        <begin position="1"/>
        <end position="22"/>
    </location>
</feature>
<dbReference type="RefSeq" id="WP_008368169.1">
    <property type="nucleotide sequence ID" value="NZ_AOJF01000057.1"/>
</dbReference>
<proteinExistence type="predicted"/>
<name>M0NIZ0_9EURY</name>
<protein>
    <submittedName>
        <fullName evidence="2">Uncharacterized protein</fullName>
    </submittedName>
</protein>
<dbReference type="Proteomes" id="UP000011581">
    <property type="component" value="Unassembled WGS sequence"/>
</dbReference>
<evidence type="ECO:0000313" key="3">
    <source>
        <dbReference type="Proteomes" id="UP000011581"/>
    </source>
</evidence>